<dbReference type="InterPro" id="IPR011047">
    <property type="entry name" value="Quinoprotein_ADH-like_sf"/>
</dbReference>
<accession>A0A225DQC1</accession>
<protein>
    <recommendedName>
        <fullName evidence="1">Pyrrolo-quinoline quinone repeat domain-containing protein</fullName>
    </recommendedName>
</protein>
<keyword evidence="3" id="KW-1185">Reference proteome</keyword>
<sequence length="464" mass="49491">MSVPLPAEVRQIGLPVALSGLWVVVGLLQVDGTDANIVPHLRWRWQPSAEERFLAEAPAAPVPVPAADAKPVEIGPGDWPGFRGAKRDAVTTYAKLDQDWAAHPPELVWKKRVGPGWGSFAVAGGKLFTQEQRGPEEAVVCYDAATGVEVWEFKAPGRFEETISGAGPRATPTVHDTKLYVQGATGKVHRLDAATGKLEWTADVLAAGGSLPQWGFAASPLVTDGLVIVYAGGGNGKGTVAFRADTGAVAWTAGNAKHAYASIHPANLGGVPQVLVVSDYGLESFRAADGEKLWDHVWPNPSGSRATQPMILSDTDVMIGTGIGGDQGIRRLQVTKTPDAWAVKTVWNSRAAKPYFNDGVVVGEYFYGFDDSRFCCIELSRGRQVWKETAYGHGQVVALPDQGLLLVQAESGAVALVEANPDDFREVASVPAITGKTWNHPAVANGFLYVRNGQEAACFRLPAR</sequence>
<dbReference type="PANTHER" id="PTHR34512:SF30">
    <property type="entry name" value="OUTER MEMBRANE PROTEIN ASSEMBLY FACTOR BAMB"/>
    <property type="match status" value="1"/>
</dbReference>
<dbReference type="Proteomes" id="UP000214646">
    <property type="component" value="Unassembled WGS sequence"/>
</dbReference>
<feature type="domain" description="Pyrrolo-quinoline quinone repeat" evidence="1">
    <location>
        <begin position="167"/>
        <end position="387"/>
    </location>
</feature>
<dbReference type="Gene3D" id="2.130.10.10">
    <property type="entry name" value="YVTN repeat-like/Quinoprotein amine dehydrogenase"/>
    <property type="match status" value="2"/>
</dbReference>
<dbReference type="SUPFAM" id="SSF50998">
    <property type="entry name" value="Quinoprotein alcohol dehydrogenase-like"/>
    <property type="match status" value="1"/>
</dbReference>
<dbReference type="InterPro" id="IPR002372">
    <property type="entry name" value="PQQ_rpt_dom"/>
</dbReference>
<evidence type="ECO:0000313" key="2">
    <source>
        <dbReference type="EMBL" id="OWK38377.1"/>
    </source>
</evidence>
<dbReference type="PANTHER" id="PTHR34512">
    <property type="entry name" value="CELL SURFACE PROTEIN"/>
    <property type="match status" value="1"/>
</dbReference>
<comment type="caution">
    <text evidence="2">The sequence shown here is derived from an EMBL/GenBank/DDBJ whole genome shotgun (WGS) entry which is preliminary data.</text>
</comment>
<reference evidence="3" key="1">
    <citation type="submission" date="2017-06" db="EMBL/GenBank/DDBJ databases">
        <title>Genome analysis of Fimbriiglobus ruber SP5, the first member of the order Planctomycetales with confirmed chitinolytic capability.</title>
        <authorList>
            <person name="Ravin N.V."/>
            <person name="Rakitin A.L."/>
            <person name="Ivanova A.A."/>
            <person name="Beletsky A.V."/>
            <person name="Kulichevskaya I.S."/>
            <person name="Mardanov A.V."/>
            <person name="Dedysh S.N."/>
        </authorList>
    </citation>
    <scope>NUCLEOTIDE SEQUENCE [LARGE SCALE GENOMIC DNA]</scope>
    <source>
        <strain evidence="3">SP5</strain>
    </source>
</reference>
<dbReference type="InterPro" id="IPR015943">
    <property type="entry name" value="WD40/YVTN_repeat-like_dom_sf"/>
</dbReference>
<name>A0A225DQC1_9BACT</name>
<evidence type="ECO:0000313" key="3">
    <source>
        <dbReference type="Proteomes" id="UP000214646"/>
    </source>
</evidence>
<dbReference type="AlphaFoldDB" id="A0A225DQC1"/>
<dbReference type="EMBL" id="NIDE01000014">
    <property type="protein sequence ID" value="OWK38377.1"/>
    <property type="molecule type" value="Genomic_DNA"/>
</dbReference>
<dbReference type="Pfam" id="PF13360">
    <property type="entry name" value="PQQ_2"/>
    <property type="match status" value="1"/>
</dbReference>
<gene>
    <name evidence="2" type="ORF">FRUB_07497</name>
</gene>
<evidence type="ECO:0000259" key="1">
    <source>
        <dbReference type="Pfam" id="PF13360"/>
    </source>
</evidence>
<organism evidence="2 3">
    <name type="scientific">Fimbriiglobus ruber</name>
    <dbReference type="NCBI Taxonomy" id="1908690"/>
    <lineage>
        <taxon>Bacteria</taxon>
        <taxon>Pseudomonadati</taxon>
        <taxon>Planctomycetota</taxon>
        <taxon>Planctomycetia</taxon>
        <taxon>Gemmatales</taxon>
        <taxon>Gemmataceae</taxon>
        <taxon>Fimbriiglobus</taxon>
    </lineage>
</organism>
<proteinExistence type="predicted"/>